<dbReference type="InterPro" id="IPR009060">
    <property type="entry name" value="UBA-like_sf"/>
</dbReference>
<dbReference type="SUPFAM" id="SSF54236">
    <property type="entry name" value="Ubiquitin-like"/>
    <property type="match status" value="1"/>
</dbReference>
<dbReference type="PROSITE" id="PS50033">
    <property type="entry name" value="UBX"/>
    <property type="match status" value="1"/>
</dbReference>
<dbReference type="RefSeq" id="XP_022939820.1">
    <property type="nucleotide sequence ID" value="XM_023084052.1"/>
</dbReference>
<feature type="compositionally biased region" description="Polar residues" evidence="2">
    <location>
        <begin position="291"/>
        <end position="311"/>
    </location>
</feature>
<evidence type="ECO:0000256" key="1">
    <source>
        <dbReference type="ARBA" id="ARBA00022786"/>
    </source>
</evidence>
<evidence type="ECO:0000256" key="2">
    <source>
        <dbReference type="SAM" id="MobiDB-lite"/>
    </source>
</evidence>
<evidence type="ECO:0000313" key="5">
    <source>
        <dbReference type="RefSeq" id="XP_022939820.1"/>
    </source>
</evidence>
<dbReference type="CDD" id="cd01767">
    <property type="entry name" value="UBX"/>
    <property type="match status" value="1"/>
</dbReference>
<dbReference type="InterPro" id="IPR003903">
    <property type="entry name" value="UIM_dom"/>
</dbReference>
<dbReference type="CDD" id="cd14351">
    <property type="entry name" value="UBA_Ubx1_like"/>
    <property type="match status" value="1"/>
</dbReference>
<dbReference type="Pfam" id="PF14555">
    <property type="entry name" value="UBA_4"/>
    <property type="match status" value="1"/>
</dbReference>
<dbReference type="PANTHER" id="PTHR23322">
    <property type="entry name" value="FAS-ASSOCIATED PROTEIN"/>
    <property type="match status" value="1"/>
</dbReference>
<dbReference type="PANTHER" id="PTHR23322:SF55">
    <property type="entry name" value="PLANT UBX DOMAIN-CONTAINING PROTEIN 9"/>
    <property type="match status" value="1"/>
</dbReference>
<feature type="region of interest" description="Disordered" evidence="2">
    <location>
        <begin position="104"/>
        <end position="166"/>
    </location>
</feature>
<dbReference type="InterPro" id="IPR029071">
    <property type="entry name" value="Ubiquitin-like_domsf"/>
</dbReference>
<sequence length="436" mass="48195">MAWPDQEAVETFMRITGASESLALRKLEEYRGDINAAVNAHFSEGYSFNRYVAPTIPEQNNTNANGGSQGGQYGLSPLLNAARSFSPSSLLDPNYRRHLFDQMRRYPSFGPPSSSSHPQPGGMGSVPSGFNSLLAQPSHQAWRGTFEGENHSSSFSNQKTERDTEDEMLRAAIEASKQDSDAELLQRQLQREDDDLAHAVSLSLRIAEQEKAVRELMPENKDEASSIGRGEPSNSGPKESKGGTTTHHQPDQDPFYPNESLKWGGINSKELSEAVLLESAIFGGVSEDFSENSVPASHLQNDKIQGTSKGTDLQPVPCFSIPSSSTEQSQQQQKDTGRNLAVQEAPFPPEPEIDNKDSVTLLLRMPDGRCHQRRFLYSDRLQLLFNFIADKLAMQPGTYKVVRPYPRCAFGVEDGSMMLRDLGLTGKHEALYVEII</sequence>
<dbReference type="GeneID" id="111445577"/>
<dbReference type="Proteomes" id="UP000504609">
    <property type="component" value="Unplaced"/>
</dbReference>
<dbReference type="GO" id="GO:0043130">
    <property type="term" value="F:ubiquitin binding"/>
    <property type="evidence" value="ECO:0007669"/>
    <property type="project" value="TreeGrafter"/>
</dbReference>
<evidence type="ECO:0000259" key="3">
    <source>
        <dbReference type="PROSITE" id="PS50033"/>
    </source>
</evidence>
<organism evidence="4 5">
    <name type="scientific">Cucurbita moschata</name>
    <name type="common">Winter crookneck squash</name>
    <name type="synonym">Cucurbita pepo var. moschata</name>
    <dbReference type="NCBI Taxonomy" id="3662"/>
    <lineage>
        <taxon>Eukaryota</taxon>
        <taxon>Viridiplantae</taxon>
        <taxon>Streptophyta</taxon>
        <taxon>Embryophyta</taxon>
        <taxon>Tracheophyta</taxon>
        <taxon>Spermatophyta</taxon>
        <taxon>Magnoliopsida</taxon>
        <taxon>eudicotyledons</taxon>
        <taxon>Gunneridae</taxon>
        <taxon>Pentapetalae</taxon>
        <taxon>rosids</taxon>
        <taxon>fabids</taxon>
        <taxon>Cucurbitales</taxon>
        <taxon>Cucurbitaceae</taxon>
        <taxon>Cucurbiteae</taxon>
        <taxon>Cucurbita</taxon>
    </lineage>
</organism>
<protein>
    <submittedName>
        <fullName evidence="5">Plant UBX domain-containing protein 9 isoform X1</fullName>
    </submittedName>
</protein>
<dbReference type="Pfam" id="PF02809">
    <property type="entry name" value="UIM"/>
    <property type="match status" value="2"/>
</dbReference>
<keyword evidence="4" id="KW-1185">Reference proteome</keyword>
<feature type="region of interest" description="Disordered" evidence="2">
    <location>
        <begin position="217"/>
        <end position="261"/>
    </location>
</feature>
<dbReference type="KEGG" id="cmos:111445577"/>
<keyword evidence="1" id="KW-0833">Ubl conjugation pathway</keyword>
<gene>
    <name evidence="5" type="primary">LOC111445577</name>
</gene>
<feature type="compositionally biased region" description="Low complexity" evidence="2">
    <location>
        <begin position="320"/>
        <end position="333"/>
    </location>
</feature>
<feature type="domain" description="UBX" evidence="3">
    <location>
        <begin position="354"/>
        <end position="432"/>
    </location>
</feature>
<feature type="compositionally biased region" description="Polar residues" evidence="2">
    <location>
        <begin position="232"/>
        <end position="247"/>
    </location>
</feature>
<feature type="region of interest" description="Disordered" evidence="2">
    <location>
        <begin position="290"/>
        <end position="338"/>
    </location>
</feature>
<reference evidence="5" key="1">
    <citation type="submission" date="2025-08" db="UniProtKB">
        <authorList>
            <consortium name="RefSeq"/>
        </authorList>
    </citation>
    <scope>IDENTIFICATION</scope>
    <source>
        <tissue evidence="5">Young leaves</tissue>
    </source>
</reference>
<feature type="compositionally biased region" description="Polar residues" evidence="2">
    <location>
        <begin position="128"/>
        <end position="139"/>
    </location>
</feature>
<dbReference type="InterPro" id="IPR001012">
    <property type="entry name" value="UBX_dom"/>
</dbReference>
<evidence type="ECO:0000313" key="4">
    <source>
        <dbReference type="Proteomes" id="UP000504609"/>
    </source>
</evidence>
<dbReference type="Gene3D" id="3.10.20.90">
    <property type="entry name" value="Phosphatidylinositol 3-kinase Catalytic Subunit, Chain A, domain 1"/>
    <property type="match status" value="1"/>
</dbReference>
<name>A0A6J1FNU1_CUCMO</name>
<dbReference type="SMART" id="SM00726">
    <property type="entry name" value="UIM"/>
    <property type="match status" value="2"/>
</dbReference>
<dbReference type="Pfam" id="PF00789">
    <property type="entry name" value="UBX"/>
    <property type="match status" value="1"/>
</dbReference>
<dbReference type="AlphaFoldDB" id="A0A6J1FNU1"/>
<proteinExistence type="predicted"/>
<accession>A0A6J1FNU1</accession>
<dbReference type="SUPFAM" id="SSF46934">
    <property type="entry name" value="UBA-like"/>
    <property type="match status" value="1"/>
</dbReference>
<feature type="compositionally biased region" description="Low complexity" evidence="2">
    <location>
        <begin position="107"/>
        <end position="120"/>
    </location>
</feature>
<dbReference type="InterPro" id="IPR050730">
    <property type="entry name" value="UBX_domain-protein"/>
</dbReference>
<dbReference type="PROSITE" id="PS50330">
    <property type="entry name" value="UIM"/>
    <property type="match status" value="1"/>
</dbReference>